<comment type="caution">
    <text evidence="2">The sequence shown here is derived from an EMBL/GenBank/DDBJ whole genome shotgun (WGS) entry which is preliminary data.</text>
</comment>
<keyword evidence="3" id="KW-1185">Reference proteome</keyword>
<dbReference type="InterPro" id="IPR036411">
    <property type="entry name" value="TorD-like_sf"/>
</dbReference>
<proteinExistence type="predicted"/>
<reference evidence="3" key="1">
    <citation type="journal article" date="2019" name="Int. J. Syst. Evol. Microbiol.">
        <title>The Global Catalogue of Microorganisms (GCM) 10K type strain sequencing project: providing services to taxonomists for standard genome sequencing and annotation.</title>
        <authorList>
            <consortium name="The Broad Institute Genomics Platform"/>
            <consortium name="The Broad Institute Genome Sequencing Center for Infectious Disease"/>
            <person name="Wu L."/>
            <person name="Ma J."/>
        </authorList>
    </citation>
    <scope>NUCLEOTIDE SEQUENCE [LARGE SCALE GENOMIC DNA]</scope>
    <source>
        <strain evidence="3">JCM 16013</strain>
    </source>
</reference>
<evidence type="ECO:0000313" key="2">
    <source>
        <dbReference type="EMBL" id="GAA2000295.1"/>
    </source>
</evidence>
<dbReference type="PANTHER" id="PTHR43680">
    <property type="entry name" value="NITRATE REDUCTASE MOLYBDENUM COFACTOR ASSEMBLY CHAPERONE"/>
    <property type="match status" value="1"/>
</dbReference>
<dbReference type="NCBIfam" id="TIGR00684">
    <property type="entry name" value="narJ"/>
    <property type="match status" value="1"/>
</dbReference>
<dbReference type="InterPro" id="IPR003765">
    <property type="entry name" value="NO3_reductase_chaperone_NarJ"/>
</dbReference>
<gene>
    <name evidence="2" type="ORF">GCM10009838_77220</name>
</gene>
<organism evidence="2 3">
    <name type="scientific">Catenulispora subtropica</name>
    <dbReference type="NCBI Taxonomy" id="450798"/>
    <lineage>
        <taxon>Bacteria</taxon>
        <taxon>Bacillati</taxon>
        <taxon>Actinomycetota</taxon>
        <taxon>Actinomycetes</taxon>
        <taxon>Catenulisporales</taxon>
        <taxon>Catenulisporaceae</taxon>
        <taxon>Catenulispora</taxon>
    </lineage>
</organism>
<dbReference type="Proteomes" id="UP001499854">
    <property type="component" value="Unassembled WGS sequence"/>
</dbReference>
<dbReference type="InterPro" id="IPR020945">
    <property type="entry name" value="DMSO/NO3_reduct_chaperone"/>
</dbReference>
<dbReference type="EMBL" id="BAAAQM010000067">
    <property type="protein sequence ID" value="GAA2000295.1"/>
    <property type="molecule type" value="Genomic_DNA"/>
</dbReference>
<keyword evidence="1" id="KW-0534">Nitrate assimilation</keyword>
<name>A0ABP5EJN6_9ACTN</name>
<dbReference type="SUPFAM" id="SSF89155">
    <property type="entry name" value="TorD-like"/>
    <property type="match status" value="1"/>
</dbReference>
<evidence type="ECO:0008006" key="4">
    <source>
        <dbReference type="Google" id="ProtNLM"/>
    </source>
</evidence>
<dbReference type="Pfam" id="PF02613">
    <property type="entry name" value="Nitrate_red_del"/>
    <property type="match status" value="1"/>
</dbReference>
<evidence type="ECO:0000313" key="3">
    <source>
        <dbReference type="Proteomes" id="UP001499854"/>
    </source>
</evidence>
<dbReference type="PANTHER" id="PTHR43680:SF2">
    <property type="entry name" value="NITRATE REDUCTASE MOLYBDENUM COFACTOR ASSEMBLY CHAPERONE NARJ"/>
    <property type="match status" value="1"/>
</dbReference>
<dbReference type="RefSeq" id="WP_344662164.1">
    <property type="nucleotide sequence ID" value="NZ_BAAAQM010000067.1"/>
</dbReference>
<sequence>MAGLSRGLPPRLSHRDRVVHQAAAHLLDYPDAAWRERMPLVRSALEAVGGAGARQLVRFLDRMASMTRGEIDAHYVEVFDFKNKHSLYLTWWLDGDTRRRGASLVELKAVYREAGFAFADTELPDYLPVVLEFCAATGDHALLLRHRPGLELLRLALAERGTPYALVLAAVCSTLPGPSPKDRAAARALAASGPARETVGLDPDTAALRPYGHLDLLPLLTPDR</sequence>
<accession>A0ABP5EJN6</accession>
<dbReference type="Gene3D" id="1.10.3480.10">
    <property type="entry name" value="TorD-like"/>
    <property type="match status" value="1"/>
</dbReference>
<protein>
    <recommendedName>
        <fullName evidence="4">Nitrate reductase molybdenum cofactor assembly chaperone</fullName>
    </recommendedName>
</protein>
<evidence type="ECO:0000256" key="1">
    <source>
        <dbReference type="ARBA" id="ARBA00023063"/>
    </source>
</evidence>